<comment type="catalytic activity">
    <reaction evidence="9">
        <text>(7R,8S)-7,8-diammoniononanoate + CO2 + ATP = (4R,5S)-dethiobiotin + ADP + phosphate + 3 H(+)</text>
        <dbReference type="Rhea" id="RHEA:15805"/>
        <dbReference type="ChEBI" id="CHEBI:15378"/>
        <dbReference type="ChEBI" id="CHEBI:16526"/>
        <dbReference type="ChEBI" id="CHEBI:30616"/>
        <dbReference type="ChEBI" id="CHEBI:43474"/>
        <dbReference type="ChEBI" id="CHEBI:149469"/>
        <dbReference type="ChEBI" id="CHEBI:149473"/>
        <dbReference type="ChEBI" id="CHEBI:456216"/>
        <dbReference type="EC" id="6.3.3.3"/>
    </reaction>
</comment>
<comment type="catalytic activity">
    <reaction evidence="8">
        <text>(7R,8S)-8-amino-7-(carboxyamino)nonanoate + ATP = (4R,5S)-dethiobiotin + ADP + phosphate + H(+)</text>
        <dbReference type="Rhea" id="RHEA:63684"/>
        <dbReference type="ChEBI" id="CHEBI:15378"/>
        <dbReference type="ChEBI" id="CHEBI:30616"/>
        <dbReference type="ChEBI" id="CHEBI:43474"/>
        <dbReference type="ChEBI" id="CHEBI:149470"/>
        <dbReference type="ChEBI" id="CHEBI:149473"/>
        <dbReference type="ChEBI" id="CHEBI:456216"/>
    </reaction>
</comment>
<comment type="subcellular location">
    <subcellularLocation>
        <location evidence="9">Cytoplasm</location>
    </subcellularLocation>
</comment>
<dbReference type="GO" id="GO:0005829">
    <property type="term" value="C:cytosol"/>
    <property type="evidence" value="ECO:0007669"/>
    <property type="project" value="TreeGrafter"/>
</dbReference>
<comment type="caution">
    <text evidence="9">Lacks conserved residue(s) required for the propagation of feature annotation.</text>
</comment>
<keyword evidence="6 9" id="KW-0067">ATP-binding</keyword>
<feature type="binding site" evidence="9">
    <location>
        <position position="41"/>
    </location>
    <ligand>
        <name>ATP</name>
        <dbReference type="ChEBI" id="CHEBI:30616"/>
    </ligand>
</feature>
<keyword evidence="11" id="KW-1185">Reference proteome</keyword>
<dbReference type="STRING" id="927664.SAMN05421780_11194"/>
<name>A0A1I1MUJ9_9BACT</name>
<dbReference type="EC" id="6.3.3.3" evidence="9"/>
<keyword evidence="3 9" id="KW-0479">Metal-binding</keyword>
<dbReference type="InterPro" id="IPR004472">
    <property type="entry name" value="DTB_synth_BioD"/>
</dbReference>
<dbReference type="RefSeq" id="WP_091515753.1">
    <property type="nucleotide sequence ID" value="NZ_FOLE01000011.1"/>
</dbReference>
<dbReference type="NCBIfam" id="TIGR00347">
    <property type="entry name" value="bioD"/>
    <property type="match status" value="1"/>
</dbReference>
<feature type="active site" evidence="9">
    <location>
        <position position="32"/>
    </location>
</feature>
<evidence type="ECO:0000256" key="7">
    <source>
        <dbReference type="ARBA" id="ARBA00022842"/>
    </source>
</evidence>
<organism evidence="10 11">
    <name type="scientific">Flexibacter flexilis DSM 6793</name>
    <dbReference type="NCBI Taxonomy" id="927664"/>
    <lineage>
        <taxon>Bacteria</taxon>
        <taxon>Pseudomonadati</taxon>
        <taxon>Bacteroidota</taxon>
        <taxon>Cytophagia</taxon>
        <taxon>Cytophagales</taxon>
        <taxon>Flexibacteraceae</taxon>
        <taxon>Flexibacter</taxon>
    </lineage>
</organism>
<evidence type="ECO:0000256" key="1">
    <source>
        <dbReference type="ARBA" id="ARBA00022490"/>
    </source>
</evidence>
<dbReference type="PIRSF" id="PIRSF006755">
    <property type="entry name" value="DTB_synth"/>
    <property type="match status" value="1"/>
</dbReference>
<dbReference type="UniPathway" id="UPA00078">
    <property type="reaction ID" value="UER00161"/>
</dbReference>
<proteinExistence type="inferred from homology"/>
<dbReference type="GO" id="GO:0005524">
    <property type="term" value="F:ATP binding"/>
    <property type="evidence" value="ECO:0007669"/>
    <property type="project" value="UniProtKB-UniRule"/>
</dbReference>
<dbReference type="HAMAP" id="MF_00336">
    <property type="entry name" value="BioD"/>
    <property type="match status" value="1"/>
</dbReference>
<feature type="binding site" evidence="9">
    <location>
        <position position="16"/>
    </location>
    <ligand>
        <name>Mg(2+)</name>
        <dbReference type="ChEBI" id="CHEBI:18420"/>
    </ligand>
</feature>
<evidence type="ECO:0000256" key="8">
    <source>
        <dbReference type="ARBA" id="ARBA00047386"/>
    </source>
</evidence>
<feature type="binding site" evidence="9">
    <location>
        <begin position="12"/>
        <end position="17"/>
    </location>
    <ligand>
        <name>ATP</name>
        <dbReference type="ChEBI" id="CHEBI:30616"/>
    </ligand>
</feature>
<comment type="cofactor">
    <cofactor evidence="9">
        <name>Mg(2+)</name>
        <dbReference type="ChEBI" id="CHEBI:18420"/>
    </cofactor>
</comment>
<feature type="binding site" evidence="9">
    <location>
        <position position="97"/>
    </location>
    <ligand>
        <name>Mg(2+)</name>
        <dbReference type="ChEBI" id="CHEBI:18420"/>
    </ligand>
</feature>
<dbReference type="Pfam" id="PF13500">
    <property type="entry name" value="AAA_26"/>
    <property type="match status" value="1"/>
</dbReference>
<gene>
    <name evidence="9" type="primary">bioD</name>
    <name evidence="10" type="ORF">SAMN05421780_11194</name>
</gene>
<feature type="binding site" evidence="9">
    <location>
        <begin position="97"/>
        <end position="100"/>
    </location>
    <ligand>
        <name>ATP</name>
        <dbReference type="ChEBI" id="CHEBI:30616"/>
    </ligand>
</feature>
<accession>A0A1I1MUJ9</accession>
<comment type="pathway">
    <text evidence="9">Cofactor biosynthesis; biotin biosynthesis; biotin from 7,8-diaminononanoate: step 1/2.</text>
</comment>
<feature type="binding site" evidence="9">
    <location>
        <position position="41"/>
    </location>
    <ligand>
        <name>Mg(2+)</name>
        <dbReference type="ChEBI" id="CHEBI:18420"/>
    </ligand>
</feature>
<dbReference type="OrthoDB" id="9802097at2"/>
<dbReference type="Proteomes" id="UP000199514">
    <property type="component" value="Unassembled WGS sequence"/>
</dbReference>
<evidence type="ECO:0000256" key="6">
    <source>
        <dbReference type="ARBA" id="ARBA00022840"/>
    </source>
</evidence>
<dbReference type="InterPro" id="IPR027417">
    <property type="entry name" value="P-loop_NTPase"/>
</dbReference>
<evidence type="ECO:0000256" key="5">
    <source>
        <dbReference type="ARBA" id="ARBA00022756"/>
    </source>
</evidence>
<keyword evidence="4 9" id="KW-0547">Nucleotide-binding</keyword>
<evidence type="ECO:0000313" key="11">
    <source>
        <dbReference type="Proteomes" id="UP000199514"/>
    </source>
</evidence>
<keyword evidence="7 9" id="KW-0460">Magnesium</keyword>
<keyword evidence="2 9" id="KW-0436">Ligase</keyword>
<comment type="function">
    <text evidence="9">Catalyzes a mechanistically unusual reaction, the ATP-dependent insertion of CO2 between the N7 and N8 nitrogen atoms of 7,8-diaminopelargonic acid (DAPA, also called 7,8-diammoniononanoate) to form a ureido ring.</text>
</comment>
<protein>
    <recommendedName>
        <fullName evidence="9">ATP-dependent dethiobiotin synthetase BioD</fullName>
        <ecNumber evidence="9">6.3.3.3</ecNumber>
    </recommendedName>
    <alternativeName>
        <fullName evidence="9">DTB synthetase</fullName>
        <shortName evidence="9">DTBS</shortName>
    </alternativeName>
    <alternativeName>
        <fullName evidence="9">Dethiobiotin synthase</fullName>
    </alternativeName>
</protein>
<dbReference type="GO" id="GO:0009102">
    <property type="term" value="P:biotin biosynthetic process"/>
    <property type="evidence" value="ECO:0007669"/>
    <property type="project" value="UniProtKB-UniRule"/>
</dbReference>
<dbReference type="GO" id="GO:0004141">
    <property type="term" value="F:dethiobiotin synthase activity"/>
    <property type="evidence" value="ECO:0007669"/>
    <property type="project" value="UniProtKB-UniRule"/>
</dbReference>
<dbReference type="PANTHER" id="PTHR43210:SF2">
    <property type="entry name" value="ATP-DEPENDENT DETHIOBIOTIN SYNTHETASE BIOD 2"/>
    <property type="match status" value="1"/>
</dbReference>
<dbReference type="EMBL" id="FOLE01000011">
    <property type="protein sequence ID" value="SFC88592.1"/>
    <property type="molecule type" value="Genomic_DNA"/>
</dbReference>
<evidence type="ECO:0000256" key="4">
    <source>
        <dbReference type="ARBA" id="ARBA00022741"/>
    </source>
</evidence>
<keyword evidence="5 9" id="KW-0093">Biotin biosynthesis</keyword>
<keyword evidence="1 9" id="KW-0963">Cytoplasm</keyword>
<comment type="similarity">
    <text evidence="9">Belongs to the dethiobiotin synthetase family.</text>
</comment>
<evidence type="ECO:0000313" key="10">
    <source>
        <dbReference type="EMBL" id="SFC88592.1"/>
    </source>
</evidence>
<sequence length="202" mass="22373">MRKLFVTAIGTDSGKTLASAILTQNLQADYWKPIQAGTPRDTDRVRTLVDNAQTQFWPEAYFLQMPASPHKAAANEDIIISLDNIQLPDTQNDLVVEGAGGLLVPLNRNGDFVIDIAARLRLPIVLVCNLYLGSINHSLLSINELKRRNLPVLGLIFNGEPDPQSEDIILKHAGWPCLLRILPEPEITPEVVAHYAAQVQWP</sequence>
<evidence type="ECO:0000256" key="2">
    <source>
        <dbReference type="ARBA" id="ARBA00022598"/>
    </source>
</evidence>
<dbReference type="CDD" id="cd03109">
    <property type="entry name" value="DTBS"/>
    <property type="match status" value="1"/>
</dbReference>
<dbReference type="PANTHER" id="PTHR43210">
    <property type="entry name" value="DETHIOBIOTIN SYNTHETASE"/>
    <property type="match status" value="1"/>
</dbReference>
<evidence type="ECO:0000256" key="9">
    <source>
        <dbReference type="HAMAP-Rule" id="MF_00336"/>
    </source>
</evidence>
<reference evidence="10 11" key="1">
    <citation type="submission" date="2016-10" db="EMBL/GenBank/DDBJ databases">
        <authorList>
            <person name="de Groot N.N."/>
        </authorList>
    </citation>
    <scope>NUCLEOTIDE SEQUENCE [LARGE SCALE GENOMIC DNA]</scope>
    <source>
        <strain evidence="10 11">DSM 6793</strain>
    </source>
</reference>
<evidence type="ECO:0000256" key="3">
    <source>
        <dbReference type="ARBA" id="ARBA00022723"/>
    </source>
</evidence>
<dbReference type="AlphaFoldDB" id="A0A1I1MUJ9"/>
<comment type="subunit">
    <text evidence="9">Homodimer.</text>
</comment>
<dbReference type="SUPFAM" id="SSF52540">
    <property type="entry name" value="P-loop containing nucleoside triphosphate hydrolases"/>
    <property type="match status" value="1"/>
</dbReference>
<dbReference type="Gene3D" id="3.40.50.300">
    <property type="entry name" value="P-loop containing nucleotide triphosphate hydrolases"/>
    <property type="match status" value="1"/>
</dbReference>
<dbReference type="GO" id="GO:0000287">
    <property type="term" value="F:magnesium ion binding"/>
    <property type="evidence" value="ECO:0007669"/>
    <property type="project" value="UniProtKB-UniRule"/>
</dbReference>